<dbReference type="RefSeq" id="WP_189466555.1">
    <property type="nucleotide sequence ID" value="NZ_BMXS01000003.1"/>
</dbReference>
<dbReference type="Gene3D" id="3.40.50.300">
    <property type="entry name" value="P-loop containing nucleotide triphosphate hydrolases"/>
    <property type="match status" value="1"/>
</dbReference>
<proteinExistence type="predicted"/>
<dbReference type="InterPro" id="IPR027417">
    <property type="entry name" value="P-loop_NTPase"/>
</dbReference>
<dbReference type="PANTHER" id="PTHR43883">
    <property type="entry name" value="SLR0207 PROTEIN"/>
    <property type="match status" value="1"/>
</dbReference>
<gene>
    <name evidence="1" type="ORF">GCM10007160_08550</name>
</gene>
<comment type="caution">
    <text evidence="1">The sequence shown here is derived from an EMBL/GenBank/DDBJ whole genome shotgun (WGS) entry which is preliminary data.</text>
</comment>
<dbReference type="Proteomes" id="UP000653056">
    <property type="component" value="Unassembled WGS sequence"/>
</dbReference>
<dbReference type="InterPro" id="IPR052732">
    <property type="entry name" value="Cell-binding_unc_protein"/>
</dbReference>
<name>A0ABQ2YHV6_9GAMM</name>
<keyword evidence="2" id="KW-1185">Reference proteome</keyword>
<sequence>MNESIGHHPLLGNLPRRGELSLASIDELVERLENCHERAAQVAADSELGSPEATERLLAREFAWLEKRLRDESDLQRLQALSIRAEEAHRRLHETFVSRRRDGCVREIGGGEWRGCDVACDLAYLLVALEVCGGITFSRHALNHYLELSGDYELVRLLDHYKLYHAVAWAKAAWQSDADDRLDVFRHYLTLAERYAEFRFPYLVIGVGVSGSGKSRFTGEMVRRLGSIRLRSDVERKRLHSLFPQADSHRQAVDIYTPEATRQTYRQLAKLTGILLESGLPTCIDATCLKQEQRELLREQAEARGLPVLMVSFEADVANLRRRIEKRARRAGESPVAGLAVLEQQLAERDPFADDERHQLVHLDTTAPNASENLVELIHQHMRLP</sequence>
<evidence type="ECO:0000313" key="2">
    <source>
        <dbReference type="Proteomes" id="UP000653056"/>
    </source>
</evidence>
<dbReference type="PANTHER" id="PTHR43883:SF1">
    <property type="entry name" value="GLUCONOKINASE"/>
    <property type="match status" value="1"/>
</dbReference>
<evidence type="ECO:0008006" key="3">
    <source>
        <dbReference type="Google" id="ProtNLM"/>
    </source>
</evidence>
<dbReference type="EMBL" id="BMXS01000003">
    <property type="protein sequence ID" value="GGX83606.1"/>
    <property type="molecule type" value="Genomic_DNA"/>
</dbReference>
<evidence type="ECO:0000313" key="1">
    <source>
        <dbReference type="EMBL" id="GGX83606.1"/>
    </source>
</evidence>
<accession>A0ABQ2YHV6</accession>
<reference evidence="2" key="1">
    <citation type="journal article" date="2019" name="Int. J. Syst. Evol. Microbiol.">
        <title>The Global Catalogue of Microorganisms (GCM) 10K type strain sequencing project: providing services to taxonomists for standard genome sequencing and annotation.</title>
        <authorList>
            <consortium name="The Broad Institute Genomics Platform"/>
            <consortium name="The Broad Institute Genome Sequencing Center for Infectious Disease"/>
            <person name="Wu L."/>
            <person name="Ma J."/>
        </authorList>
    </citation>
    <scope>NUCLEOTIDE SEQUENCE [LARGE SCALE GENOMIC DNA]</scope>
    <source>
        <strain evidence="2">KCTC 22228</strain>
    </source>
</reference>
<dbReference type="Pfam" id="PF13671">
    <property type="entry name" value="AAA_33"/>
    <property type="match status" value="1"/>
</dbReference>
<protein>
    <recommendedName>
        <fullName evidence="3">AAA family ATPase</fullName>
    </recommendedName>
</protein>
<dbReference type="SUPFAM" id="SSF52540">
    <property type="entry name" value="P-loop containing nucleoside triphosphate hydrolases"/>
    <property type="match status" value="1"/>
</dbReference>
<organism evidence="1 2">
    <name type="scientific">Litchfieldella qijiaojingensis</name>
    <dbReference type="NCBI Taxonomy" id="980347"/>
    <lineage>
        <taxon>Bacteria</taxon>
        <taxon>Pseudomonadati</taxon>
        <taxon>Pseudomonadota</taxon>
        <taxon>Gammaproteobacteria</taxon>
        <taxon>Oceanospirillales</taxon>
        <taxon>Halomonadaceae</taxon>
        <taxon>Litchfieldella</taxon>
    </lineage>
</organism>